<name>A0A6A5S819_9PLEO</name>
<dbReference type="Proteomes" id="UP000800038">
    <property type="component" value="Unassembled WGS sequence"/>
</dbReference>
<organism evidence="2 3">
    <name type="scientific">Clathrospora elynae</name>
    <dbReference type="NCBI Taxonomy" id="706981"/>
    <lineage>
        <taxon>Eukaryota</taxon>
        <taxon>Fungi</taxon>
        <taxon>Dikarya</taxon>
        <taxon>Ascomycota</taxon>
        <taxon>Pezizomycotina</taxon>
        <taxon>Dothideomycetes</taxon>
        <taxon>Pleosporomycetidae</taxon>
        <taxon>Pleosporales</taxon>
        <taxon>Diademaceae</taxon>
        <taxon>Clathrospora</taxon>
    </lineage>
</organism>
<dbReference type="OrthoDB" id="4521980at2759"/>
<sequence>METPQSLSRKKSIFRHFSRRGQGDTSPAPLAEYPRPPRKLQRRRTGAPTDIPTPTALLEQRTAVAIDASKPRQPKIVAHVQRVHIIHPAHEHSKSSPPLPPSPPLRVLPKALTATPFSTKPLITSWDVFLPPSQVFTLYLGFLPQNMDDKWFIYSEGPDQAGKLKVHFHRGWTGMKFAELFVVMDTKGEGAGTIVGIKWNGGEEMNWMSEEEAKYMIRTACKWTLAVDLEDRK</sequence>
<dbReference type="EMBL" id="ML976216">
    <property type="protein sequence ID" value="KAF1936033.1"/>
    <property type="molecule type" value="Genomic_DNA"/>
</dbReference>
<evidence type="ECO:0000313" key="2">
    <source>
        <dbReference type="EMBL" id="KAF1936033.1"/>
    </source>
</evidence>
<keyword evidence="3" id="KW-1185">Reference proteome</keyword>
<proteinExistence type="predicted"/>
<feature type="compositionally biased region" description="Basic residues" evidence="1">
    <location>
        <begin position="36"/>
        <end position="45"/>
    </location>
</feature>
<feature type="region of interest" description="Disordered" evidence="1">
    <location>
        <begin position="1"/>
        <end position="53"/>
    </location>
</feature>
<feature type="compositionally biased region" description="Basic residues" evidence="1">
    <location>
        <begin position="8"/>
        <end position="19"/>
    </location>
</feature>
<evidence type="ECO:0000256" key="1">
    <source>
        <dbReference type="SAM" id="MobiDB-lite"/>
    </source>
</evidence>
<reference evidence="2" key="1">
    <citation type="journal article" date="2020" name="Stud. Mycol.">
        <title>101 Dothideomycetes genomes: a test case for predicting lifestyles and emergence of pathogens.</title>
        <authorList>
            <person name="Haridas S."/>
            <person name="Albert R."/>
            <person name="Binder M."/>
            <person name="Bloem J."/>
            <person name="Labutti K."/>
            <person name="Salamov A."/>
            <person name="Andreopoulos B."/>
            <person name="Baker S."/>
            <person name="Barry K."/>
            <person name="Bills G."/>
            <person name="Bluhm B."/>
            <person name="Cannon C."/>
            <person name="Castanera R."/>
            <person name="Culley D."/>
            <person name="Daum C."/>
            <person name="Ezra D."/>
            <person name="Gonzalez J."/>
            <person name="Henrissat B."/>
            <person name="Kuo A."/>
            <person name="Liang C."/>
            <person name="Lipzen A."/>
            <person name="Lutzoni F."/>
            <person name="Magnuson J."/>
            <person name="Mondo S."/>
            <person name="Nolan M."/>
            <person name="Ohm R."/>
            <person name="Pangilinan J."/>
            <person name="Park H.-J."/>
            <person name="Ramirez L."/>
            <person name="Alfaro M."/>
            <person name="Sun H."/>
            <person name="Tritt A."/>
            <person name="Yoshinaga Y."/>
            <person name="Zwiers L.-H."/>
            <person name="Turgeon B."/>
            <person name="Goodwin S."/>
            <person name="Spatafora J."/>
            <person name="Crous P."/>
            <person name="Grigoriev I."/>
        </authorList>
    </citation>
    <scope>NUCLEOTIDE SEQUENCE</scope>
    <source>
        <strain evidence="2">CBS 161.51</strain>
    </source>
</reference>
<dbReference type="AlphaFoldDB" id="A0A6A5S819"/>
<evidence type="ECO:0000313" key="3">
    <source>
        <dbReference type="Proteomes" id="UP000800038"/>
    </source>
</evidence>
<gene>
    <name evidence="2" type="ORF">EJ02DRAFT_459860</name>
</gene>
<accession>A0A6A5S819</accession>
<protein>
    <submittedName>
        <fullName evidence="2">Uncharacterized protein</fullName>
    </submittedName>
</protein>